<dbReference type="AlphaFoldDB" id="A0A0D3JIX1"/>
<feature type="compositionally biased region" description="Basic and acidic residues" evidence="1">
    <location>
        <begin position="392"/>
        <end position="402"/>
    </location>
</feature>
<dbReference type="Proteomes" id="UP000013827">
    <property type="component" value="Unassembled WGS sequence"/>
</dbReference>
<organism evidence="2 3">
    <name type="scientific">Emiliania huxleyi (strain CCMP1516)</name>
    <dbReference type="NCBI Taxonomy" id="280463"/>
    <lineage>
        <taxon>Eukaryota</taxon>
        <taxon>Haptista</taxon>
        <taxon>Haptophyta</taxon>
        <taxon>Prymnesiophyceae</taxon>
        <taxon>Isochrysidales</taxon>
        <taxon>Noelaerhabdaceae</taxon>
        <taxon>Emiliania</taxon>
    </lineage>
</organism>
<reference evidence="3" key="1">
    <citation type="journal article" date="2013" name="Nature">
        <title>Pan genome of the phytoplankton Emiliania underpins its global distribution.</title>
        <authorList>
            <person name="Read B.A."/>
            <person name="Kegel J."/>
            <person name="Klute M.J."/>
            <person name="Kuo A."/>
            <person name="Lefebvre S.C."/>
            <person name="Maumus F."/>
            <person name="Mayer C."/>
            <person name="Miller J."/>
            <person name="Monier A."/>
            <person name="Salamov A."/>
            <person name="Young J."/>
            <person name="Aguilar M."/>
            <person name="Claverie J.M."/>
            <person name="Frickenhaus S."/>
            <person name="Gonzalez K."/>
            <person name="Herman E.K."/>
            <person name="Lin Y.C."/>
            <person name="Napier J."/>
            <person name="Ogata H."/>
            <person name="Sarno A.F."/>
            <person name="Shmutz J."/>
            <person name="Schroeder D."/>
            <person name="de Vargas C."/>
            <person name="Verret F."/>
            <person name="von Dassow P."/>
            <person name="Valentin K."/>
            <person name="Van de Peer Y."/>
            <person name="Wheeler G."/>
            <person name="Dacks J.B."/>
            <person name="Delwiche C.F."/>
            <person name="Dyhrman S.T."/>
            <person name="Glockner G."/>
            <person name="John U."/>
            <person name="Richards T."/>
            <person name="Worden A.Z."/>
            <person name="Zhang X."/>
            <person name="Grigoriev I.V."/>
            <person name="Allen A.E."/>
            <person name="Bidle K."/>
            <person name="Borodovsky M."/>
            <person name="Bowler C."/>
            <person name="Brownlee C."/>
            <person name="Cock J.M."/>
            <person name="Elias M."/>
            <person name="Gladyshev V.N."/>
            <person name="Groth M."/>
            <person name="Guda C."/>
            <person name="Hadaegh A."/>
            <person name="Iglesias-Rodriguez M.D."/>
            <person name="Jenkins J."/>
            <person name="Jones B.M."/>
            <person name="Lawson T."/>
            <person name="Leese F."/>
            <person name="Lindquist E."/>
            <person name="Lobanov A."/>
            <person name="Lomsadze A."/>
            <person name="Malik S.B."/>
            <person name="Marsh M.E."/>
            <person name="Mackinder L."/>
            <person name="Mock T."/>
            <person name="Mueller-Roeber B."/>
            <person name="Pagarete A."/>
            <person name="Parker M."/>
            <person name="Probert I."/>
            <person name="Quesneville H."/>
            <person name="Raines C."/>
            <person name="Rensing S.A."/>
            <person name="Riano-Pachon D.M."/>
            <person name="Richier S."/>
            <person name="Rokitta S."/>
            <person name="Shiraiwa Y."/>
            <person name="Soanes D.M."/>
            <person name="van der Giezen M."/>
            <person name="Wahlund T.M."/>
            <person name="Williams B."/>
            <person name="Wilson W."/>
            <person name="Wolfe G."/>
            <person name="Wurch L.L."/>
        </authorList>
    </citation>
    <scope>NUCLEOTIDE SEQUENCE</scope>
</reference>
<dbReference type="InterPro" id="IPR005049">
    <property type="entry name" value="STL-like"/>
</dbReference>
<dbReference type="GeneID" id="17286705"/>
<dbReference type="STRING" id="2903.R1FQR1"/>
<dbReference type="HOGENOM" id="CLU_049240_0_0_1"/>
<dbReference type="OMA" id="HIWPRGF"/>
<dbReference type="Pfam" id="PF03385">
    <property type="entry name" value="STELLO"/>
    <property type="match status" value="1"/>
</dbReference>
<evidence type="ECO:0000256" key="1">
    <source>
        <dbReference type="SAM" id="MobiDB-lite"/>
    </source>
</evidence>
<dbReference type="RefSeq" id="XP_005775885.1">
    <property type="nucleotide sequence ID" value="XM_005775828.1"/>
</dbReference>
<dbReference type="KEGG" id="ehx:EMIHUDRAFT_199815"/>
<dbReference type="PANTHER" id="PTHR31362:SF0">
    <property type="entry name" value="EXOSTOSIN DOMAIN-CONTAINING PROTEIN-RELATED"/>
    <property type="match status" value="1"/>
</dbReference>
<evidence type="ECO:0000313" key="2">
    <source>
        <dbReference type="EnsemblProtists" id="EOD23456"/>
    </source>
</evidence>
<proteinExistence type="predicted"/>
<dbReference type="GeneID" id="17269001"/>
<name>A0A0D3JIX1_EMIH1</name>
<dbReference type="EnsemblProtists" id="EOD23456">
    <property type="protein sequence ID" value="EOD23456"/>
    <property type="gene ID" value="EMIHUDRAFT_239637"/>
</dbReference>
<dbReference type="PaxDb" id="2903-EOD23456"/>
<sequence length="411" mass="45532">MMQPGFARGCASGAGLATACALVLAFLAWRQLPAQPGQTGGSWGSNGISESSSGALFRAVKVRSYQGPRRFADWRPRPDAKKGAPSKECRQWAVVTSIFPPTQTVRQLAALPSWCVVVAGDKKGPVEYNLSGEALPFESKAELRWNHFGRKNLGFLYAIQHGARWVYDTDDDNELLFPGPRAIPIPPPDALADEAHLPWRTWPRGFPLESIKDNATTRAWPSRRIGVFQSLANHDPDGSMMPYNAQATLHAQRALWSLLLPCSVHGRVTDIWRAYFAQRLLWDVGLRLAFSPPWVVQFRNAHNYLADFNSEVPLYQQAGALVGALLRWQPAARTLPGRFEELYVHMYELGIVGLSDVRLAQAWLADLDRIGYPFPPILDRPPRAVKPARSGGVRERHGERRAATSGAGQAT</sequence>
<feature type="region of interest" description="Disordered" evidence="1">
    <location>
        <begin position="381"/>
        <end position="411"/>
    </location>
</feature>
<accession>A0A0D3JIX1</accession>
<dbReference type="RefSeq" id="XP_005793864.1">
    <property type="nucleotide sequence ID" value="XM_005793807.1"/>
</dbReference>
<protein>
    <recommendedName>
        <fullName evidence="4">Glycosyl transferase 64 domain-containing protein</fullName>
    </recommendedName>
</protein>
<dbReference type="KEGG" id="ehx:EMIHUDRAFT_239637"/>
<reference evidence="2" key="2">
    <citation type="submission" date="2024-10" db="UniProtKB">
        <authorList>
            <consortium name="EnsemblProtists"/>
        </authorList>
    </citation>
    <scope>IDENTIFICATION</scope>
</reference>
<evidence type="ECO:0000313" key="3">
    <source>
        <dbReference type="Proteomes" id="UP000013827"/>
    </source>
</evidence>
<dbReference type="PANTHER" id="PTHR31362">
    <property type="entry name" value="GLYCOSYLTRANSFERASE STELLO1-RELATED"/>
    <property type="match status" value="1"/>
</dbReference>
<dbReference type="eggNOG" id="ENOG502QTAG">
    <property type="taxonomic scope" value="Eukaryota"/>
</dbReference>
<evidence type="ECO:0008006" key="4">
    <source>
        <dbReference type="Google" id="ProtNLM"/>
    </source>
</evidence>
<keyword evidence="3" id="KW-1185">Reference proteome</keyword>
<dbReference type="EnsemblProtists" id="EOD41435">
    <property type="protein sequence ID" value="EOD41435"/>
    <property type="gene ID" value="EMIHUDRAFT_199815"/>
</dbReference>